<proteinExistence type="predicted"/>
<evidence type="ECO:0000313" key="2">
    <source>
        <dbReference type="EMBL" id="GJE94689.1"/>
    </source>
</evidence>
<keyword evidence="3" id="KW-1185">Reference proteome</keyword>
<comment type="caution">
    <text evidence="2">The sequence shown here is derived from an EMBL/GenBank/DDBJ whole genome shotgun (WGS) entry which is preliminary data.</text>
</comment>
<dbReference type="EMBL" id="BPQB01000042">
    <property type="protein sequence ID" value="GJE94689.1"/>
    <property type="molecule type" value="Genomic_DNA"/>
</dbReference>
<accession>A0A9P3LHI0</accession>
<feature type="region of interest" description="Disordered" evidence="1">
    <location>
        <begin position="1"/>
        <end position="28"/>
    </location>
</feature>
<organism evidence="2 3">
    <name type="scientific">Phanerochaete sordida</name>
    <dbReference type="NCBI Taxonomy" id="48140"/>
    <lineage>
        <taxon>Eukaryota</taxon>
        <taxon>Fungi</taxon>
        <taxon>Dikarya</taxon>
        <taxon>Basidiomycota</taxon>
        <taxon>Agaricomycotina</taxon>
        <taxon>Agaricomycetes</taxon>
        <taxon>Polyporales</taxon>
        <taxon>Phanerochaetaceae</taxon>
        <taxon>Phanerochaete</taxon>
    </lineage>
</organism>
<protein>
    <submittedName>
        <fullName evidence="2">Uncharacterized protein</fullName>
    </submittedName>
</protein>
<sequence length="259" mass="27985">MHALPRDLRFQRPGCTFSPPQSPASANWVSCAPRENKLNDKPRAGTARTFFRRGGCRCREPCAEPRGRAIASATPSRNPSPPRATGDDPHAALTRPAAWQRASGGPAGGARGTLSPARCSCWPDYLPRAGSGGRRRRARRPARVGCPTLCPSFSVRRTASEPSRGSSRSANCLSLFLRRSPCNCPTVSDRHKLLAYVTCGKMAIAASDNVQGRPNGDRREGFDVARLGCARRSSRRRHSSGSVDVLNVSVAQLRRRAGD</sequence>
<evidence type="ECO:0000256" key="1">
    <source>
        <dbReference type="SAM" id="MobiDB-lite"/>
    </source>
</evidence>
<name>A0A9P3LHI0_9APHY</name>
<dbReference type="AlphaFoldDB" id="A0A9P3LHI0"/>
<gene>
    <name evidence="2" type="ORF">PsYK624_108600</name>
</gene>
<evidence type="ECO:0000313" key="3">
    <source>
        <dbReference type="Proteomes" id="UP000703269"/>
    </source>
</evidence>
<dbReference type="Proteomes" id="UP000703269">
    <property type="component" value="Unassembled WGS sequence"/>
</dbReference>
<reference evidence="2 3" key="1">
    <citation type="submission" date="2021-08" db="EMBL/GenBank/DDBJ databases">
        <title>Draft Genome Sequence of Phanerochaete sordida strain YK-624.</title>
        <authorList>
            <person name="Mori T."/>
            <person name="Dohra H."/>
            <person name="Suzuki T."/>
            <person name="Kawagishi H."/>
            <person name="Hirai H."/>
        </authorList>
    </citation>
    <scope>NUCLEOTIDE SEQUENCE [LARGE SCALE GENOMIC DNA]</scope>
    <source>
        <strain evidence="2 3">YK-624</strain>
    </source>
</reference>
<feature type="region of interest" description="Disordered" evidence="1">
    <location>
        <begin position="67"/>
        <end position="91"/>
    </location>
</feature>
<feature type="compositionally biased region" description="Basic and acidic residues" evidence="1">
    <location>
        <begin position="1"/>
        <end position="10"/>
    </location>
</feature>